<keyword evidence="3" id="KW-1185">Reference proteome</keyword>
<proteinExistence type="predicted"/>
<dbReference type="AlphaFoldDB" id="A0A2A2J2V4"/>
<name>A0A2A2J2V4_9BILA</name>
<organism evidence="2 3">
    <name type="scientific">Diploscapter pachys</name>
    <dbReference type="NCBI Taxonomy" id="2018661"/>
    <lineage>
        <taxon>Eukaryota</taxon>
        <taxon>Metazoa</taxon>
        <taxon>Ecdysozoa</taxon>
        <taxon>Nematoda</taxon>
        <taxon>Chromadorea</taxon>
        <taxon>Rhabditida</taxon>
        <taxon>Rhabditina</taxon>
        <taxon>Rhabditomorpha</taxon>
        <taxon>Rhabditoidea</taxon>
        <taxon>Rhabditidae</taxon>
        <taxon>Diploscapter</taxon>
    </lineage>
</organism>
<accession>A0A2A2J2V4</accession>
<protein>
    <recommendedName>
        <fullName evidence="1">F-box domain-containing protein</fullName>
    </recommendedName>
</protein>
<gene>
    <name evidence="2" type="ORF">WR25_24071</name>
</gene>
<evidence type="ECO:0000313" key="3">
    <source>
        <dbReference type="Proteomes" id="UP000218231"/>
    </source>
</evidence>
<dbReference type="InterPro" id="IPR001810">
    <property type="entry name" value="F-box_dom"/>
</dbReference>
<comment type="caution">
    <text evidence="2">The sequence shown here is derived from an EMBL/GenBank/DDBJ whole genome shotgun (WGS) entry which is preliminary data.</text>
</comment>
<dbReference type="Pfam" id="PF00646">
    <property type="entry name" value="F-box"/>
    <property type="match status" value="1"/>
</dbReference>
<reference evidence="2 3" key="1">
    <citation type="journal article" date="2017" name="Curr. Biol.">
        <title>Genome architecture and evolution of a unichromosomal asexual nematode.</title>
        <authorList>
            <person name="Fradin H."/>
            <person name="Zegar C."/>
            <person name="Gutwein M."/>
            <person name="Lucas J."/>
            <person name="Kovtun M."/>
            <person name="Corcoran D."/>
            <person name="Baugh L.R."/>
            <person name="Kiontke K."/>
            <person name="Gunsalus K."/>
            <person name="Fitch D.H."/>
            <person name="Piano F."/>
        </authorList>
    </citation>
    <scope>NUCLEOTIDE SEQUENCE [LARGE SCALE GENOMIC DNA]</scope>
    <source>
        <strain evidence="2">PF1309</strain>
    </source>
</reference>
<dbReference type="Proteomes" id="UP000218231">
    <property type="component" value="Unassembled WGS sequence"/>
</dbReference>
<sequence>MNFYWHLKAMRLCVTLFIYVYSSCSSIYNSTKIIMICQFPTEILELVLLELPILDLIAAVKSNRRLYDIVHSRKSPVRHRLVKRTLALELQIKNGTNYIKECNCSNRVESIDLLIYRLNEQDEGRYEEDTWKNPNSCRITIWSDCCERYRRYIADNAQNGYDLAKPAELMEKVGKMHNLEEIRIRHRTIQEAISKFLPFLSGLTNFYLVKRFKLNIGDDARFWYEYFAPFLTNNPGTIRCKSDVELRDLQINADEFFACRLFWKGIRSVCYINVSSLERSDEKSIYHGILKTAKIVQIIGDNLQIEDNDLSVLFGVTVELHLLGQTMVTAGGISELIKNLYNNRQPKNKNAIIKSGNNIWPEETFSTLPYGSCEMLVKNEEEEIEMIIINKFNQKWKIYAETVELDFGMMIFIEPYETDEDDSNQFWTQASNLISYASNAVSELFFTYF</sequence>
<dbReference type="EMBL" id="LIAE01010719">
    <property type="protein sequence ID" value="PAV56116.1"/>
    <property type="molecule type" value="Genomic_DNA"/>
</dbReference>
<evidence type="ECO:0000259" key="1">
    <source>
        <dbReference type="PROSITE" id="PS50181"/>
    </source>
</evidence>
<dbReference type="PROSITE" id="PS50181">
    <property type="entry name" value="FBOX"/>
    <property type="match status" value="1"/>
</dbReference>
<evidence type="ECO:0000313" key="2">
    <source>
        <dbReference type="EMBL" id="PAV56116.1"/>
    </source>
</evidence>
<feature type="domain" description="F-box" evidence="1">
    <location>
        <begin position="33"/>
        <end position="81"/>
    </location>
</feature>